<dbReference type="EMBL" id="MT234338">
    <property type="protein sequence ID" value="QIW87296.1"/>
    <property type="molecule type" value="Genomic_DNA"/>
</dbReference>
<feature type="compositionally biased region" description="Gly residues" evidence="1">
    <location>
        <begin position="277"/>
        <end position="300"/>
    </location>
</feature>
<protein>
    <submittedName>
        <fullName evidence="2">GTP-binding protein</fullName>
    </submittedName>
</protein>
<gene>
    <name evidence="2" type="ORF">Ab1vBOLIVR1_gp101c</name>
</gene>
<keyword evidence="3" id="KW-1185">Reference proteome</keyword>
<sequence>MANTYIRAASQAKKVNRIYRKAGSLWLPVNSLFSMIPSLGVSKKVFASEIVVTITSNGTEVIFSNLFTSEEWASDTTKIVNIASGVTIVGNGLDWAAAIQPGGQAVTWGGLLIINNYGSILGRGGAPNGGRGGNVIYTDPAVTWSKKPVFNNYGNLFAGGGAGGVGGNGGGGYWTQEFWEGWAYDGSSYVFRQQNSNNTAYAVWGGANKGTVGGSGTTEYDGNDGWRYYRGAYRDQPISGSLRYEVGRRRWQNNYTSGGAGGNGGNGQGSNQNRSNGIGGSGGGTNAGTGGTGGNGGDWGVAGSAGNTGGSGNNGGGAGGQAGGLAGIVYRSALITMNNYGDLRGRVT</sequence>
<proteinExistence type="predicted"/>
<feature type="region of interest" description="Disordered" evidence="1">
    <location>
        <begin position="255"/>
        <end position="308"/>
    </location>
</feature>
<organism evidence="2 3">
    <name type="scientific">Agrobacterium phage OLIVR1</name>
    <dbReference type="NCBI Taxonomy" id="2723769"/>
    <lineage>
        <taxon>Viruses</taxon>
        <taxon>Duplodnaviria</taxon>
        <taxon>Heunggongvirae</taxon>
        <taxon>Uroviricota</taxon>
        <taxon>Caudoviricetes</taxon>
        <taxon>Schitoviridae</taxon>
        <taxon>Oliverunavirus</taxon>
        <taxon>Oliverunavirus OLIVR1</taxon>
    </lineage>
</organism>
<reference evidence="2 3" key="1">
    <citation type="submission" date="2020-03" db="EMBL/GenBank/DDBJ databases">
        <authorList>
            <person name="Holtappels D."/>
            <person name="Bomans J.P.J."/>
            <person name="Lavigne R."/>
            <person name="Wagemans J."/>
        </authorList>
    </citation>
    <scope>NUCLEOTIDE SEQUENCE [LARGE SCALE GENOMIC DNA]</scope>
    <source>
        <strain evidence="2 3">OLIVR1</strain>
    </source>
</reference>
<feature type="compositionally biased region" description="Gly residues" evidence="1">
    <location>
        <begin position="258"/>
        <end position="268"/>
    </location>
</feature>
<name>A0A858MR90_9CAUD</name>
<evidence type="ECO:0000313" key="2">
    <source>
        <dbReference type="EMBL" id="QIW87296.1"/>
    </source>
</evidence>
<evidence type="ECO:0000256" key="1">
    <source>
        <dbReference type="SAM" id="MobiDB-lite"/>
    </source>
</evidence>
<evidence type="ECO:0000313" key="3">
    <source>
        <dbReference type="Proteomes" id="UP000671973"/>
    </source>
</evidence>
<accession>A0A858MR90</accession>
<dbReference type="Proteomes" id="UP000671973">
    <property type="component" value="Segment"/>
</dbReference>